<evidence type="ECO:0000256" key="2">
    <source>
        <dbReference type="ARBA" id="ARBA00022692"/>
    </source>
</evidence>
<keyword evidence="7" id="KW-1185">Reference proteome</keyword>
<dbReference type="SUPFAM" id="SSF144091">
    <property type="entry name" value="Rhomboid-like"/>
    <property type="match status" value="1"/>
</dbReference>
<keyword evidence="3 5" id="KW-1133">Transmembrane helix</keyword>
<keyword evidence="2 5" id="KW-0812">Transmembrane</keyword>
<proteinExistence type="predicted"/>
<name>A0ABS4M8W1_9ACTN</name>
<evidence type="ECO:0000313" key="7">
    <source>
        <dbReference type="Proteomes" id="UP001519309"/>
    </source>
</evidence>
<feature type="transmembrane region" description="Helical" evidence="5">
    <location>
        <begin position="221"/>
        <end position="242"/>
    </location>
</feature>
<evidence type="ECO:0000313" key="6">
    <source>
        <dbReference type="EMBL" id="MBP2056112.1"/>
    </source>
</evidence>
<evidence type="ECO:0000256" key="1">
    <source>
        <dbReference type="ARBA" id="ARBA00004141"/>
    </source>
</evidence>
<dbReference type="EMBL" id="JAGGLP010000040">
    <property type="protein sequence ID" value="MBP2056112.1"/>
    <property type="molecule type" value="Genomic_DNA"/>
</dbReference>
<feature type="transmembrane region" description="Helical" evidence="5">
    <location>
        <begin position="73"/>
        <end position="95"/>
    </location>
</feature>
<evidence type="ECO:0000256" key="5">
    <source>
        <dbReference type="SAM" id="Phobius"/>
    </source>
</evidence>
<feature type="transmembrane region" description="Helical" evidence="5">
    <location>
        <begin position="6"/>
        <end position="27"/>
    </location>
</feature>
<protein>
    <submittedName>
        <fullName evidence="6">Uncharacterized protein</fullName>
    </submittedName>
</protein>
<evidence type="ECO:0000256" key="3">
    <source>
        <dbReference type="ARBA" id="ARBA00022989"/>
    </source>
</evidence>
<dbReference type="InterPro" id="IPR035952">
    <property type="entry name" value="Rhomboid-like_sf"/>
</dbReference>
<reference evidence="6 7" key="1">
    <citation type="submission" date="2021-03" db="EMBL/GenBank/DDBJ databases">
        <title>Genomic Encyclopedia of Type Strains, Phase IV (KMG-IV): sequencing the most valuable type-strain genomes for metagenomic binning, comparative biology and taxonomic classification.</title>
        <authorList>
            <person name="Goeker M."/>
        </authorList>
    </citation>
    <scope>NUCLEOTIDE SEQUENCE [LARGE SCALE GENOMIC DNA]</scope>
    <source>
        <strain evidence="6 7">DSM 40499</strain>
    </source>
</reference>
<keyword evidence="4 5" id="KW-0472">Membrane</keyword>
<feature type="transmembrane region" description="Helical" evidence="5">
    <location>
        <begin position="39"/>
        <end position="61"/>
    </location>
</feature>
<organism evidence="6 7">
    <name type="scientific">Streptomyces griseochromogenes</name>
    <dbReference type="NCBI Taxonomy" id="68214"/>
    <lineage>
        <taxon>Bacteria</taxon>
        <taxon>Bacillati</taxon>
        <taxon>Actinomycetota</taxon>
        <taxon>Actinomycetes</taxon>
        <taxon>Kitasatosporales</taxon>
        <taxon>Streptomycetaceae</taxon>
        <taxon>Streptomyces</taxon>
    </lineage>
</organism>
<comment type="subcellular location">
    <subcellularLocation>
        <location evidence="1">Membrane</location>
        <topology evidence="1">Multi-pass membrane protein</topology>
    </subcellularLocation>
</comment>
<evidence type="ECO:0000256" key="4">
    <source>
        <dbReference type="ARBA" id="ARBA00023136"/>
    </source>
</evidence>
<accession>A0ABS4M8W1</accession>
<feature type="transmembrane region" description="Helical" evidence="5">
    <location>
        <begin position="107"/>
        <end position="124"/>
    </location>
</feature>
<sequence>MTMDILLFNVTTAALMVLMFNGGLALVGQSTLGRRRIPWAAVGLTGLALAGVALQLCWSGAMGALDADPSKSGWWRVVTSVFMQNGGFGGAAWNIATLAAVAAFAEWFWGAPLTLGLFAAGILLPEQIDKLWGQTSHSTDPRNFAGSSGATYFLGATLAAALLLRGGADENSGKAAGQGAEQGPDDEAASRGKAVRKNRLLALGVPVLGLAMWFAQENGHGLVSCYGFALGALAWAAFRTVLHPDRDLRQPPRTTVASLTGLVGRRTRSAG</sequence>
<gene>
    <name evidence="6" type="ORF">J2Z21_009129</name>
</gene>
<feature type="transmembrane region" description="Helical" evidence="5">
    <location>
        <begin position="144"/>
        <end position="164"/>
    </location>
</feature>
<comment type="caution">
    <text evidence="6">The sequence shown here is derived from an EMBL/GenBank/DDBJ whole genome shotgun (WGS) entry which is preliminary data.</text>
</comment>
<feature type="transmembrane region" description="Helical" evidence="5">
    <location>
        <begin position="200"/>
        <end position="215"/>
    </location>
</feature>
<dbReference type="Proteomes" id="UP001519309">
    <property type="component" value="Unassembled WGS sequence"/>
</dbReference>